<evidence type="ECO:0000256" key="10">
    <source>
        <dbReference type="ARBA" id="ARBA00047493"/>
    </source>
</evidence>
<dbReference type="GO" id="GO:0046872">
    <property type="term" value="F:metal ion binding"/>
    <property type="evidence" value="ECO:0007669"/>
    <property type="project" value="UniProtKB-KW"/>
</dbReference>
<dbReference type="SUPFAM" id="SSF53623">
    <property type="entry name" value="MurD-like peptide ligases, catalytic domain"/>
    <property type="match status" value="1"/>
</dbReference>
<evidence type="ECO:0000256" key="8">
    <source>
        <dbReference type="ARBA" id="ARBA00022842"/>
    </source>
</evidence>
<keyword evidence="4 11" id="KW-0436">Ligase</keyword>
<dbReference type="InterPro" id="IPR013221">
    <property type="entry name" value="Mur_ligase_cen"/>
</dbReference>
<keyword evidence="5" id="KW-0479">Metal-binding</keyword>
<dbReference type="EC" id="6.3.2.17" evidence="3"/>
<dbReference type="RefSeq" id="WP_106004521.1">
    <property type="nucleotide sequence ID" value="NZ_CP136419.1"/>
</dbReference>
<dbReference type="GO" id="GO:0005737">
    <property type="term" value="C:cytoplasm"/>
    <property type="evidence" value="ECO:0007669"/>
    <property type="project" value="TreeGrafter"/>
</dbReference>
<keyword evidence="8" id="KW-0460">Magnesium</keyword>
<dbReference type="FunFam" id="3.40.1190.10:FF:000011">
    <property type="entry name" value="Folylpolyglutamate synthase/dihydrofolate synthase"/>
    <property type="match status" value="1"/>
</dbReference>
<accession>A0A2T0AWM9</accession>
<keyword evidence="6 11" id="KW-0547">Nucleotide-binding</keyword>
<dbReference type="Gene3D" id="3.40.1190.10">
    <property type="entry name" value="Mur-like, catalytic domain"/>
    <property type="match status" value="1"/>
</dbReference>
<gene>
    <name evidence="14" type="primary">fgs</name>
    <name evidence="14" type="ORF">MOHU_04970</name>
</gene>
<dbReference type="PROSITE" id="PS01012">
    <property type="entry name" value="FOLYLPOLYGLU_SYNT_2"/>
    <property type="match status" value="1"/>
</dbReference>
<evidence type="ECO:0000256" key="11">
    <source>
        <dbReference type="PIRNR" id="PIRNR001563"/>
    </source>
</evidence>
<dbReference type="NCBIfam" id="TIGR01499">
    <property type="entry name" value="folC"/>
    <property type="match status" value="1"/>
</dbReference>
<comment type="catalytic activity">
    <reaction evidence="10">
        <text>(6S)-5,6,7,8-tetrahydrofolyl-(gamma-L-Glu)(n) + L-glutamate + ATP = (6S)-5,6,7,8-tetrahydrofolyl-(gamma-L-Glu)(n+1) + ADP + phosphate + H(+)</text>
        <dbReference type="Rhea" id="RHEA:10580"/>
        <dbReference type="Rhea" id="RHEA-COMP:14738"/>
        <dbReference type="Rhea" id="RHEA-COMP:14740"/>
        <dbReference type="ChEBI" id="CHEBI:15378"/>
        <dbReference type="ChEBI" id="CHEBI:29985"/>
        <dbReference type="ChEBI" id="CHEBI:30616"/>
        <dbReference type="ChEBI" id="CHEBI:43474"/>
        <dbReference type="ChEBI" id="CHEBI:141005"/>
        <dbReference type="ChEBI" id="CHEBI:456216"/>
        <dbReference type="EC" id="6.3.2.17"/>
    </reaction>
</comment>
<dbReference type="OrthoDB" id="9809356at2"/>
<evidence type="ECO:0000256" key="9">
    <source>
        <dbReference type="ARBA" id="ARBA00030592"/>
    </source>
</evidence>
<dbReference type="InterPro" id="IPR004101">
    <property type="entry name" value="Mur_ligase_C"/>
</dbReference>
<reference evidence="14 15" key="1">
    <citation type="submission" date="2018-03" db="EMBL/GenBank/DDBJ databases">
        <title>Genome sequence of Moorella humiferrea DSM 23265.</title>
        <authorList>
            <person name="Poehlein A."/>
            <person name="Daniel R."/>
        </authorList>
    </citation>
    <scope>NUCLEOTIDE SEQUENCE [LARGE SCALE GENOMIC DNA]</scope>
    <source>
        <strain evidence="14 15">DSM 23265</strain>
    </source>
</reference>
<dbReference type="InterPro" id="IPR036565">
    <property type="entry name" value="Mur-like_cat_sf"/>
</dbReference>
<evidence type="ECO:0000256" key="5">
    <source>
        <dbReference type="ARBA" id="ARBA00022723"/>
    </source>
</evidence>
<feature type="domain" description="Mur ligase C-terminal" evidence="12">
    <location>
        <begin position="299"/>
        <end position="418"/>
    </location>
</feature>
<dbReference type="InterPro" id="IPR018109">
    <property type="entry name" value="Folylpolyglutamate_synth_CS"/>
</dbReference>
<dbReference type="GO" id="GO:0008841">
    <property type="term" value="F:dihydrofolate synthase activity"/>
    <property type="evidence" value="ECO:0007669"/>
    <property type="project" value="TreeGrafter"/>
</dbReference>
<dbReference type="PANTHER" id="PTHR11136:SF0">
    <property type="entry name" value="DIHYDROFOLATE SYNTHETASE-RELATED"/>
    <property type="match status" value="1"/>
</dbReference>
<evidence type="ECO:0000256" key="7">
    <source>
        <dbReference type="ARBA" id="ARBA00022840"/>
    </source>
</evidence>
<dbReference type="InterPro" id="IPR001645">
    <property type="entry name" value="Folylpolyglutamate_synth"/>
</dbReference>
<organism evidence="14 15">
    <name type="scientific">Neomoorella humiferrea</name>
    <dbReference type="NCBI Taxonomy" id="676965"/>
    <lineage>
        <taxon>Bacteria</taxon>
        <taxon>Bacillati</taxon>
        <taxon>Bacillota</taxon>
        <taxon>Clostridia</taxon>
        <taxon>Neomoorellales</taxon>
        <taxon>Neomoorellaceae</taxon>
        <taxon>Neomoorella</taxon>
    </lineage>
</organism>
<dbReference type="InterPro" id="IPR036615">
    <property type="entry name" value="Mur_ligase_C_dom_sf"/>
</dbReference>
<dbReference type="PIRSF" id="PIRSF001563">
    <property type="entry name" value="Folylpolyglu_synth"/>
    <property type="match status" value="1"/>
</dbReference>
<dbReference type="Proteomes" id="UP000238415">
    <property type="component" value="Unassembled WGS sequence"/>
</dbReference>
<dbReference type="Gene3D" id="3.90.190.20">
    <property type="entry name" value="Mur ligase, C-terminal domain"/>
    <property type="match status" value="1"/>
</dbReference>
<dbReference type="AlphaFoldDB" id="A0A2T0AWM9"/>
<dbReference type="Pfam" id="PF02875">
    <property type="entry name" value="Mur_ligase_C"/>
    <property type="match status" value="1"/>
</dbReference>
<proteinExistence type="inferred from homology"/>
<dbReference type="GO" id="GO:0004326">
    <property type="term" value="F:tetrahydrofolylpolyglutamate synthase activity"/>
    <property type="evidence" value="ECO:0007669"/>
    <property type="project" value="UniProtKB-EC"/>
</dbReference>
<dbReference type="SUPFAM" id="SSF53244">
    <property type="entry name" value="MurD-like peptide ligases, peptide-binding domain"/>
    <property type="match status" value="1"/>
</dbReference>
<sequence length="438" mass="48174">MDYRESLEFLKHLTKFGFNMGLERIEELTRRCGLPQERLRFFHIGGTNGKGSVAAMVTAILEEAGYRVGLFTSPHLHSYTERMRINGRSIPEERLAKLLTWFRPLLEEMVAAGCEHPTEFEVLTAAALKYFADEGVELVVLEVGLGGAIDSTNVIPASLVSCITNVGMDHMEYLGNSIEAIARVKAGIIKKGGTVVTAARRPEALAVIEDVCREKGATLYVVGRDVTWQEKGVSLSGGELDLKGLLNNYEGLKISLLGRHQLENAATAVTVIEAAVHHHGLMVSEGDIRRGLARASWPGRLEIMHHAPMVVIDGAHNLDGARSLSRSLKELFSYRHLFLVLGILADKEREKVVAELAPLADRVIVTRPNNPRAGDWQSLALMVRRLGVRAEVVADIPDALRHALDIAGPSDLICVTGSLYMVAEAREWLKKLKKEDSI</sequence>
<evidence type="ECO:0000259" key="12">
    <source>
        <dbReference type="Pfam" id="PF02875"/>
    </source>
</evidence>
<comment type="caution">
    <text evidence="14">The sequence shown here is derived from an EMBL/GenBank/DDBJ whole genome shotgun (WGS) entry which is preliminary data.</text>
</comment>
<keyword evidence="15" id="KW-1185">Reference proteome</keyword>
<dbReference type="GO" id="GO:0005524">
    <property type="term" value="F:ATP binding"/>
    <property type="evidence" value="ECO:0007669"/>
    <property type="project" value="UniProtKB-KW"/>
</dbReference>
<dbReference type="EMBL" id="PVXM01000006">
    <property type="protein sequence ID" value="PRR74997.1"/>
    <property type="molecule type" value="Genomic_DNA"/>
</dbReference>
<dbReference type="Pfam" id="PF08245">
    <property type="entry name" value="Mur_ligase_M"/>
    <property type="match status" value="1"/>
</dbReference>
<comment type="cofactor">
    <cofactor evidence="1">
        <name>Mg(2+)</name>
        <dbReference type="ChEBI" id="CHEBI:18420"/>
    </cofactor>
</comment>
<evidence type="ECO:0000313" key="14">
    <source>
        <dbReference type="EMBL" id="PRR74997.1"/>
    </source>
</evidence>
<name>A0A2T0AWM9_9FIRM</name>
<comment type="similarity">
    <text evidence="2 11">Belongs to the folylpolyglutamate synthase family.</text>
</comment>
<feature type="domain" description="Mur ligase central" evidence="13">
    <location>
        <begin position="44"/>
        <end position="271"/>
    </location>
</feature>
<evidence type="ECO:0000259" key="13">
    <source>
        <dbReference type="Pfam" id="PF08245"/>
    </source>
</evidence>
<evidence type="ECO:0000256" key="4">
    <source>
        <dbReference type="ARBA" id="ARBA00022598"/>
    </source>
</evidence>
<evidence type="ECO:0000313" key="15">
    <source>
        <dbReference type="Proteomes" id="UP000238415"/>
    </source>
</evidence>
<evidence type="ECO:0000256" key="1">
    <source>
        <dbReference type="ARBA" id="ARBA00001946"/>
    </source>
</evidence>
<evidence type="ECO:0000256" key="2">
    <source>
        <dbReference type="ARBA" id="ARBA00008276"/>
    </source>
</evidence>
<evidence type="ECO:0000256" key="6">
    <source>
        <dbReference type="ARBA" id="ARBA00022741"/>
    </source>
</evidence>
<protein>
    <recommendedName>
        <fullName evidence="3">tetrahydrofolate synthase</fullName>
        <ecNumber evidence="3">6.3.2.17</ecNumber>
    </recommendedName>
    <alternativeName>
        <fullName evidence="9">Tetrahydrofolylpolyglutamate synthase</fullName>
    </alternativeName>
</protein>
<dbReference type="PANTHER" id="PTHR11136">
    <property type="entry name" value="FOLYLPOLYGLUTAMATE SYNTHASE-RELATED"/>
    <property type="match status" value="1"/>
</dbReference>
<evidence type="ECO:0000256" key="3">
    <source>
        <dbReference type="ARBA" id="ARBA00013025"/>
    </source>
</evidence>
<keyword evidence="7 11" id="KW-0067">ATP-binding</keyword>